<keyword evidence="1" id="KW-1133">Transmembrane helix</keyword>
<keyword evidence="3" id="KW-1185">Reference proteome</keyword>
<keyword evidence="1" id="KW-0472">Membrane</keyword>
<reference evidence="2 3" key="1">
    <citation type="submission" date="2017-06" db="EMBL/GenBank/DDBJ databases">
        <title>Genome sequencing of cyanobaciteial culture collection at National Institute for Environmental Studies (NIES).</title>
        <authorList>
            <person name="Hirose Y."/>
            <person name="Shimura Y."/>
            <person name="Fujisawa T."/>
            <person name="Nakamura Y."/>
            <person name="Kawachi M."/>
        </authorList>
    </citation>
    <scope>NUCLEOTIDE SEQUENCE [LARGE SCALE GENOMIC DNA]</scope>
    <source>
        <strain evidence="2 3">NIES-2135</strain>
    </source>
</reference>
<evidence type="ECO:0000313" key="3">
    <source>
        <dbReference type="Proteomes" id="UP000217895"/>
    </source>
</evidence>
<organism evidence="2 3">
    <name type="scientific">Leptolyngbya boryana NIES-2135</name>
    <dbReference type="NCBI Taxonomy" id="1973484"/>
    <lineage>
        <taxon>Bacteria</taxon>
        <taxon>Bacillati</taxon>
        <taxon>Cyanobacteriota</taxon>
        <taxon>Cyanophyceae</taxon>
        <taxon>Leptolyngbyales</taxon>
        <taxon>Leptolyngbyaceae</taxon>
        <taxon>Leptolyngbya group</taxon>
        <taxon>Leptolyngbya</taxon>
    </lineage>
</organism>
<dbReference type="AlphaFoldDB" id="A0A1Z4JK53"/>
<dbReference type="Proteomes" id="UP000217895">
    <property type="component" value="Chromosome"/>
</dbReference>
<protein>
    <submittedName>
        <fullName evidence="2">Uncharacterized protein</fullName>
    </submittedName>
</protein>
<keyword evidence="1" id="KW-0812">Transmembrane</keyword>
<proteinExistence type="predicted"/>
<evidence type="ECO:0000313" key="2">
    <source>
        <dbReference type="EMBL" id="BAY57124.1"/>
    </source>
</evidence>
<evidence type="ECO:0000256" key="1">
    <source>
        <dbReference type="SAM" id="Phobius"/>
    </source>
</evidence>
<name>A0A1Z4JK53_LEPBY</name>
<accession>A0A1Z4JK53</accession>
<gene>
    <name evidence="2" type="ORF">NIES2135_39880</name>
</gene>
<feature type="transmembrane region" description="Helical" evidence="1">
    <location>
        <begin position="55"/>
        <end position="74"/>
    </location>
</feature>
<dbReference type="EMBL" id="AP018203">
    <property type="protein sequence ID" value="BAY57124.1"/>
    <property type="molecule type" value="Genomic_DNA"/>
</dbReference>
<sequence>MERISSDDYLSRRGVDQTGIRITSMLWFSRWSKQRRKVRSSPNFAATQVTKQNRFWIWIAIAMSQILFATWLSLPAKAQCQDEVSQNWLQFSMELITESLKL</sequence>